<dbReference type="Proteomes" id="UP000244406">
    <property type="component" value="Unassembled WGS sequence"/>
</dbReference>
<feature type="binding site" evidence="6">
    <location>
        <position position="160"/>
    </location>
    <ligand>
        <name>substrate</name>
    </ligand>
</feature>
<dbReference type="Pfam" id="PF00702">
    <property type="entry name" value="Hydrolase"/>
    <property type="match status" value="1"/>
</dbReference>
<name>A0A2V1A9R2_9ASCO</name>
<evidence type="ECO:0000256" key="3">
    <source>
        <dbReference type="ARBA" id="ARBA00022801"/>
    </source>
</evidence>
<comment type="similarity">
    <text evidence="6">Belongs to the HAD-like hydrolase superfamily. MasA/MtnC family.</text>
</comment>
<dbReference type="SFLD" id="SFLDG01129">
    <property type="entry name" value="C1.5:_HAD__Beta-PGM__Phosphata"/>
    <property type="match status" value="1"/>
</dbReference>
<evidence type="ECO:0000256" key="4">
    <source>
        <dbReference type="ARBA" id="ARBA00022842"/>
    </source>
</evidence>
<dbReference type="SFLD" id="SFLDG01133">
    <property type="entry name" value="C1.5.4:_Enolase-phosphatase_Li"/>
    <property type="match status" value="1"/>
</dbReference>
<reference evidence="7 8" key="1">
    <citation type="submission" date="2017-12" db="EMBL/GenBank/DDBJ databases">
        <title>Genome Sequence of the Amphotericin B-resistant Candida duobushaemulonii strain, B09383.</title>
        <authorList>
            <person name="Chow N.A."/>
            <person name="Gade L."/>
            <person name="Batra D."/>
            <person name="Rowe L.A."/>
            <person name="Loparev V.N."/>
            <person name="Litvintseva A.P."/>
        </authorList>
    </citation>
    <scope>NUCLEOTIDE SEQUENCE [LARGE SCALE GENOMIC DNA]</scope>
    <source>
        <strain evidence="7 8">B09383</strain>
    </source>
</reference>
<evidence type="ECO:0000313" key="8">
    <source>
        <dbReference type="Proteomes" id="UP000244406"/>
    </source>
</evidence>
<dbReference type="UniPathway" id="UPA00904">
    <property type="reaction ID" value="UER00876"/>
</dbReference>
<dbReference type="EC" id="3.1.3.77" evidence="6"/>
<dbReference type="GO" id="GO:0005634">
    <property type="term" value="C:nucleus"/>
    <property type="evidence" value="ECO:0007669"/>
    <property type="project" value="UniProtKB-SubCell"/>
</dbReference>
<dbReference type="GO" id="GO:0005737">
    <property type="term" value="C:cytoplasm"/>
    <property type="evidence" value="ECO:0007669"/>
    <property type="project" value="UniProtKB-SubCell"/>
</dbReference>
<evidence type="ECO:0000256" key="2">
    <source>
        <dbReference type="ARBA" id="ARBA00022723"/>
    </source>
</evidence>
<dbReference type="PANTHER" id="PTHR20371:SF1">
    <property type="entry name" value="ENOLASE-PHOSPHATASE E1"/>
    <property type="match status" value="1"/>
</dbReference>
<comment type="caution">
    <text evidence="7">The sequence shown here is derived from an EMBL/GenBank/DDBJ whole genome shotgun (WGS) entry which is preliminary data.</text>
</comment>
<dbReference type="VEuPathDB" id="FungiDB:CXQ87_005055"/>
<evidence type="ECO:0000256" key="6">
    <source>
        <dbReference type="HAMAP-Rule" id="MF_03117"/>
    </source>
</evidence>
<comment type="subcellular location">
    <subcellularLocation>
        <location evidence="6">Cytoplasm</location>
    </subcellularLocation>
    <subcellularLocation>
        <location evidence="6">Nucleus</location>
    </subcellularLocation>
</comment>
<dbReference type="GO" id="GO:0043874">
    <property type="term" value="F:acireductone synthase activity"/>
    <property type="evidence" value="ECO:0007669"/>
    <property type="project" value="UniProtKB-EC"/>
</dbReference>
<comment type="subunit">
    <text evidence="6">Monomer.</text>
</comment>
<dbReference type="CDD" id="cd01629">
    <property type="entry name" value="HAD_EP"/>
    <property type="match status" value="1"/>
</dbReference>
<comment type="catalytic activity">
    <reaction evidence="6">
        <text>5-methylsulfanyl-2,3-dioxopentyl phosphate + H2O = 1,2-dihydroxy-5-(methylsulfanyl)pent-1-en-3-one + phosphate</text>
        <dbReference type="Rhea" id="RHEA:21700"/>
        <dbReference type="ChEBI" id="CHEBI:15377"/>
        <dbReference type="ChEBI" id="CHEBI:43474"/>
        <dbReference type="ChEBI" id="CHEBI:49252"/>
        <dbReference type="ChEBI" id="CHEBI:58828"/>
        <dbReference type="EC" id="3.1.3.77"/>
    </reaction>
</comment>
<dbReference type="Gene3D" id="1.10.720.60">
    <property type="match status" value="1"/>
</dbReference>
<evidence type="ECO:0000313" key="7">
    <source>
        <dbReference type="EMBL" id="PVH14779.1"/>
    </source>
</evidence>
<dbReference type="NCBIfam" id="TIGR01691">
    <property type="entry name" value="enolase-ppase"/>
    <property type="match status" value="1"/>
</dbReference>
<dbReference type="SFLD" id="SFLDS00003">
    <property type="entry name" value="Haloacid_Dehalogenase"/>
    <property type="match status" value="1"/>
</dbReference>
<gene>
    <name evidence="6" type="primary">UTR4</name>
    <name evidence="7" type="ORF">CXQ87_005055</name>
</gene>
<evidence type="ECO:0000256" key="1">
    <source>
        <dbReference type="ARBA" id="ARBA00022605"/>
    </source>
</evidence>
<keyword evidence="5 6" id="KW-0486">Methionine biosynthesis</keyword>
<accession>A0A2V1A9R2</accession>
<sequence>MPTVILDIEGTVCPISFVKEVLFPYFVKKAPEYLDTVDFPIKPTEGLSTTLSGFPEEVTQSKDALLAHINDLVSRDIKDVNLKAFQGTVWKEGYQNGEIKAPVYPDAIDLIKSDNKVYIYSSGSIPAQVLLFKHVDVDGESKDLTSYISGYFDISTAGYKQEKASYEKITKEIGQEASELTFYSDVAGEVDAAIEAGLKAVVVVRPGNAPLASPEKYNIIHSFSVASP</sequence>
<dbReference type="PANTHER" id="PTHR20371">
    <property type="entry name" value="ENOLASE-PHOSPHATASE E1"/>
    <property type="match status" value="1"/>
</dbReference>
<comment type="cofactor">
    <cofactor evidence="6">
        <name>Mg(2+)</name>
        <dbReference type="ChEBI" id="CHEBI:18420"/>
    </cofactor>
    <text evidence="6">Binds 1 Mg(2+) ion per subunit.</text>
</comment>
<proteinExistence type="inferred from homology"/>
<protein>
    <recommendedName>
        <fullName evidence="6">Enolase-phosphatase E1</fullName>
        <ecNumber evidence="6">3.1.3.77</ecNumber>
    </recommendedName>
    <alternativeName>
        <fullName evidence="6">2,3-diketo-5-methylthio-1-phosphopentane phosphatase</fullName>
    </alternativeName>
</protein>
<dbReference type="InterPro" id="IPR027511">
    <property type="entry name" value="ENOPH1_eukaryotes"/>
</dbReference>
<feature type="binding site" evidence="6">
    <location>
        <position position="7"/>
    </location>
    <ligand>
        <name>Mg(2+)</name>
        <dbReference type="ChEBI" id="CHEBI:18420"/>
    </ligand>
</feature>
<keyword evidence="1 6" id="KW-0028">Amino-acid biosynthesis</keyword>
<dbReference type="InterPro" id="IPR023943">
    <property type="entry name" value="Enolase-ppase_E1"/>
</dbReference>
<keyword evidence="8" id="KW-1185">Reference proteome</keyword>
<comment type="pathway">
    <text evidence="6">Amino-acid biosynthesis; L-methionine biosynthesis via salvage pathway; L-methionine from S-methyl-5-thio-alpha-D-ribose 1-phosphate: step 4/6.</text>
</comment>
<dbReference type="EMBL" id="PKFP01000002">
    <property type="protein sequence ID" value="PVH14779.1"/>
    <property type="molecule type" value="Genomic_DNA"/>
</dbReference>
<dbReference type="HAMAP" id="MF_03117">
    <property type="entry name" value="Salvage_MtnC_euk"/>
    <property type="match status" value="1"/>
</dbReference>
<dbReference type="InterPro" id="IPR036412">
    <property type="entry name" value="HAD-like_sf"/>
</dbReference>
<comment type="function">
    <text evidence="6">Bifunctional enzyme that catalyzes the enolization of 2,3-diketo-5-methylthiopentyl-1-phosphate (DK-MTP-1-P) into the intermediate 2-hydroxy-3-keto-5-methylthiopentenyl-1-phosphate (HK-MTPenyl-1-P), which is then dephosphorylated to form the acireductone 1,2-dihydroxy-3-keto-5-methylthiopentene (DHK-MTPene).</text>
</comment>
<evidence type="ECO:0000256" key="5">
    <source>
        <dbReference type="ARBA" id="ARBA00023167"/>
    </source>
</evidence>
<dbReference type="AlphaFoldDB" id="A0A2V1A9R2"/>
<feature type="binding site" evidence="6">
    <location>
        <begin position="121"/>
        <end position="122"/>
    </location>
    <ligand>
        <name>substrate</name>
    </ligand>
</feature>
<dbReference type="Gene3D" id="3.40.50.1000">
    <property type="entry name" value="HAD superfamily/HAD-like"/>
    <property type="match status" value="1"/>
</dbReference>
<keyword evidence="3 6" id="KW-0378">Hydrolase</keyword>
<feature type="binding site" evidence="6">
    <location>
        <position position="185"/>
    </location>
    <ligand>
        <name>Mg(2+)</name>
        <dbReference type="ChEBI" id="CHEBI:18420"/>
    </ligand>
</feature>
<feature type="binding site" evidence="6">
    <location>
        <position position="9"/>
    </location>
    <ligand>
        <name>Mg(2+)</name>
        <dbReference type="ChEBI" id="CHEBI:18420"/>
    </ligand>
</feature>
<keyword evidence="6" id="KW-0539">Nucleus</keyword>
<organism evidence="7 8">
    <name type="scientific">Candidozyma duobushaemuli</name>
    <dbReference type="NCBI Taxonomy" id="1231522"/>
    <lineage>
        <taxon>Eukaryota</taxon>
        <taxon>Fungi</taxon>
        <taxon>Dikarya</taxon>
        <taxon>Ascomycota</taxon>
        <taxon>Saccharomycotina</taxon>
        <taxon>Pichiomycetes</taxon>
        <taxon>Metschnikowiaceae</taxon>
        <taxon>Candidozyma</taxon>
    </lineage>
</organism>
<keyword evidence="2 6" id="KW-0479">Metal-binding</keyword>
<dbReference type="SUPFAM" id="SSF56784">
    <property type="entry name" value="HAD-like"/>
    <property type="match status" value="1"/>
</dbReference>
<dbReference type="InterPro" id="IPR023214">
    <property type="entry name" value="HAD_sf"/>
</dbReference>
<dbReference type="GO" id="GO:0000287">
    <property type="term" value="F:magnesium ion binding"/>
    <property type="evidence" value="ECO:0007669"/>
    <property type="project" value="UniProtKB-UniRule"/>
</dbReference>
<keyword evidence="4 6" id="KW-0460">Magnesium</keyword>
<keyword evidence="6" id="KW-0963">Cytoplasm</keyword>
<dbReference type="GO" id="GO:0019509">
    <property type="term" value="P:L-methionine salvage from methylthioadenosine"/>
    <property type="evidence" value="ECO:0007669"/>
    <property type="project" value="UniProtKB-UniRule"/>
</dbReference>
<comment type="pathway">
    <text evidence="6">Amino-acid biosynthesis; L-methionine biosynthesis via salvage pathway; L-methionine from S-methyl-5-thio-alpha-D-ribose 1-phosphate: step 3/6.</text>
</comment>